<dbReference type="PROSITE" id="PS52029">
    <property type="entry name" value="LD_TPASE"/>
    <property type="match status" value="1"/>
</dbReference>
<dbReference type="GO" id="GO:0009252">
    <property type="term" value="P:peptidoglycan biosynthetic process"/>
    <property type="evidence" value="ECO:0007669"/>
    <property type="project" value="UniProtKB-UniPathway"/>
</dbReference>
<dbReference type="Proteomes" id="UP000515317">
    <property type="component" value="Chromosome"/>
</dbReference>
<reference evidence="10 11" key="1">
    <citation type="submission" date="2020-08" db="EMBL/GenBank/DDBJ databases">
        <title>Genome sequence of Rhizobiales bacterium strain IZ6.</title>
        <authorList>
            <person name="Nakai R."/>
            <person name="Naganuma T."/>
        </authorList>
    </citation>
    <scope>NUCLEOTIDE SEQUENCE [LARGE SCALE GENOMIC DNA]</scope>
    <source>
        <strain evidence="10 11">IZ6</strain>
    </source>
</reference>
<dbReference type="GO" id="GO:0004180">
    <property type="term" value="F:carboxypeptidase activity"/>
    <property type="evidence" value="ECO:0007669"/>
    <property type="project" value="UniProtKB-ARBA"/>
</dbReference>
<evidence type="ECO:0000256" key="8">
    <source>
        <dbReference type="SAM" id="MobiDB-lite"/>
    </source>
</evidence>
<dbReference type="KEGG" id="tso:IZ6_04510"/>
<comment type="pathway">
    <text evidence="1 7">Cell wall biogenesis; peptidoglycan biosynthesis.</text>
</comment>
<evidence type="ECO:0000259" key="9">
    <source>
        <dbReference type="PROSITE" id="PS52029"/>
    </source>
</evidence>
<sequence>MTSRFSSSLLIVGAAALILGGCQGTETAGKYKHIEPIPDKTLALMKDKGMSRRDPILIRIYKETSELELWKKKADGRYGLLKTYEICRFSGTLGPKKVEGDGQSPEGFYQVTPGQMNPNSQYYLSFNLGFPNAYDRSLGRTGAHLMVHGDCLSKGCYAMTDKQIGELYSIAREALNAGQPAFQVQALPFRMTAENMARRRDDKNFEFWENLKEGADHFEETKLEPKVNVCGHKYVFDATPKNGGTFDPNAACPEFEVDPRIAMAVGGKERQDKTEFDKLVSGGLQTAEAYAPQNGRERRSLSDPIRRPQPVVMIAEAPKPQQAFALAMVDSNAGSGVPMPVPSPYKTTAAVKSEKPGMFSWLREKPANEKTGSTPSATTPSAKSAASTVAMAERNRTPPPSQPIAASLAPVPKEKPFYKRLWGFGGKDEAPAEAAAPPQPASAPKAAAAPAPAPRPASAPKPQASVPQSKPAPAESAAPPPTRTDAAFGAFGPPPVQSGGFQ</sequence>
<keyword evidence="6 7" id="KW-0961">Cell wall biogenesis/degradation</keyword>
<evidence type="ECO:0000256" key="1">
    <source>
        <dbReference type="ARBA" id="ARBA00004752"/>
    </source>
</evidence>
<dbReference type="GO" id="GO:0071555">
    <property type="term" value="P:cell wall organization"/>
    <property type="evidence" value="ECO:0007669"/>
    <property type="project" value="UniProtKB-UniRule"/>
</dbReference>
<evidence type="ECO:0000313" key="10">
    <source>
        <dbReference type="EMBL" id="BCJ89716.1"/>
    </source>
</evidence>
<dbReference type="SUPFAM" id="SSF141523">
    <property type="entry name" value="L,D-transpeptidase catalytic domain-like"/>
    <property type="match status" value="1"/>
</dbReference>
<feature type="domain" description="L,D-TPase catalytic" evidence="9">
    <location>
        <begin position="56"/>
        <end position="184"/>
    </location>
</feature>
<dbReference type="InterPro" id="IPR038063">
    <property type="entry name" value="Transpep_catalytic_dom"/>
</dbReference>
<organism evidence="10 11">
    <name type="scientific">Terrihabitans soli</name>
    <dbReference type="NCBI Taxonomy" id="708113"/>
    <lineage>
        <taxon>Bacteria</taxon>
        <taxon>Pseudomonadati</taxon>
        <taxon>Pseudomonadota</taxon>
        <taxon>Alphaproteobacteria</taxon>
        <taxon>Hyphomicrobiales</taxon>
        <taxon>Terrihabitans</taxon>
    </lineage>
</organism>
<protein>
    <recommendedName>
        <fullName evidence="9">L,D-TPase catalytic domain-containing protein</fullName>
    </recommendedName>
</protein>
<feature type="active site" description="Proton donor/acceptor" evidence="7">
    <location>
        <position position="148"/>
    </location>
</feature>
<dbReference type="RefSeq" id="WP_222876405.1">
    <property type="nucleotide sequence ID" value="NZ_AP023361.1"/>
</dbReference>
<evidence type="ECO:0000256" key="4">
    <source>
        <dbReference type="ARBA" id="ARBA00022960"/>
    </source>
</evidence>
<dbReference type="Pfam" id="PF03734">
    <property type="entry name" value="YkuD"/>
    <property type="match status" value="1"/>
</dbReference>
<feature type="compositionally biased region" description="Low complexity" evidence="8">
    <location>
        <begin position="432"/>
        <end position="450"/>
    </location>
</feature>
<evidence type="ECO:0000256" key="3">
    <source>
        <dbReference type="ARBA" id="ARBA00022679"/>
    </source>
</evidence>
<dbReference type="InterPro" id="IPR005490">
    <property type="entry name" value="LD_TPept_cat_dom"/>
</dbReference>
<keyword evidence="4 7" id="KW-0133">Cell shape</keyword>
<dbReference type="EMBL" id="AP023361">
    <property type="protein sequence ID" value="BCJ89716.1"/>
    <property type="molecule type" value="Genomic_DNA"/>
</dbReference>
<evidence type="ECO:0000256" key="6">
    <source>
        <dbReference type="ARBA" id="ARBA00023316"/>
    </source>
</evidence>
<keyword evidence="5 7" id="KW-0573">Peptidoglycan synthesis</keyword>
<feature type="region of interest" description="Disordered" evidence="8">
    <location>
        <begin position="366"/>
        <end position="502"/>
    </location>
</feature>
<dbReference type="PANTHER" id="PTHR36699">
    <property type="entry name" value="LD-TRANSPEPTIDASE"/>
    <property type="match status" value="1"/>
</dbReference>
<evidence type="ECO:0000313" key="11">
    <source>
        <dbReference type="Proteomes" id="UP000515317"/>
    </source>
</evidence>
<feature type="active site" description="Nucleophile" evidence="7">
    <location>
        <position position="156"/>
    </location>
</feature>
<dbReference type="CDD" id="cd16913">
    <property type="entry name" value="YkuD_like"/>
    <property type="match status" value="1"/>
</dbReference>
<keyword evidence="3" id="KW-0808">Transferase</keyword>
<dbReference type="GO" id="GO:0016740">
    <property type="term" value="F:transferase activity"/>
    <property type="evidence" value="ECO:0007669"/>
    <property type="project" value="UniProtKB-KW"/>
</dbReference>
<proteinExistence type="inferred from homology"/>
<gene>
    <name evidence="10" type="ORF">IZ6_04510</name>
</gene>
<dbReference type="PANTHER" id="PTHR36699:SF1">
    <property type="entry name" value="L,D-TRANSPEPTIDASE YAFK-RELATED"/>
    <property type="match status" value="1"/>
</dbReference>
<evidence type="ECO:0000256" key="5">
    <source>
        <dbReference type="ARBA" id="ARBA00022984"/>
    </source>
</evidence>
<dbReference type="GO" id="GO:0008360">
    <property type="term" value="P:regulation of cell shape"/>
    <property type="evidence" value="ECO:0007669"/>
    <property type="project" value="UniProtKB-UniRule"/>
</dbReference>
<evidence type="ECO:0000256" key="2">
    <source>
        <dbReference type="ARBA" id="ARBA00005992"/>
    </source>
</evidence>
<comment type="similarity">
    <text evidence="2">Belongs to the YkuD family.</text>
</comment>
<dbReference type="PROSITE" id="PS51257">
    <property type="entry name" value="PROKAR_LIPOPROTEIN"/>
    <property type="match status" value="1"/>
</dbReference>
<dbReference type="UniPathway" id="UPA00219"/>
<evidence type="ECO:0000256" key="7">
    <source>
        <dbReference type="PROSITE-ProRule" id="PRU01373"/>
    </source>
</evidence>
<keyword evidence="11" id="KW-1185">Reference proteome</keyword>
<dbReference type="AlphaFoldDB" id="A0A6S6QKE1"/>
<feature type="compositionally biased region" description="Low complexity" evidence="8">
    <location>
        <begin position="370"/>
        <end position="390"/>
    </location>
</feature>
<accession>A0A6S6QKE1</accession>
<name>A0A6S6QKE1_9HYPH</name>